<evidence type="ECO:0000256" key="1">
    <source>
        <dbReference type="SAM" id="Phobius"/>
    </source>
</evidence>
<reference evidence="2" key="1">
    <citation type="submission" date="2021-02" db="EMBL/GenBank/DDBJ databases">
        <authorList>
            <person name="Dougan E. K."/>
            <person name="Rhodes N."/>
            <person name="Thang M."/>
            <person name="Chan C."/>
        </authorList>
    </citation>
    <scope>NUCLEOTIDE SEQUENCE</scope>
</reference>
<accession>A0A813ECE6</accession>
<keyword evidence="4" id="KW-1185">Reference proteome</keyword>
<dbReference type="Proteomes" id="UP000626109">
    <property type="component" value="Unassembled WGS sequence"/>
</dbReference>
<dbReference type="OrthoDB" id="443318at2759"/>
<protein>
    <submittedName>
        <fullName evidence="2">Uncharacterized protein</fullName>
    </submittedName>
</protein>
<sequence length="312" mass="32847">MAQMEIAEARLAAARAQAKLAAAQAGQVAPLEEDSAKEPAGVAGNFGGVGRPVGFFRSAEGAAFFDLLLRFEETSNTGNEKVTALDNLLRAVMAFLYQFATASRGAELQSAPEEVKRSVMELGGALSADAIAGALAPRRVQDGRVSGGDMRPLLKALGSVRRLAEIVDDALQWETVFTPFVQESTGISLVDGKARILTFLRSSAFREAGDWTDAELQDAELLVASDPRLQKVFDRMEVVRASLSDYFSKAAGFPILALVLLVAAIAFLCLGVKLDPNMGGAGSSGDAVNSVGGVTPPSLSDLQGLPLFKLDK</sequence>
<dbReference type="EMBL" id="CAJNNV010008896">
    <property type="protein sequence ID" value="CAE8596768.1"/>
    <property type="molecule type" value="Genomic_DNA"/>
</dbReference>
<feature type="transmembrane region" description="Helical" evidence="1">
    <location>
        <begin position="251"/>
        <end position="272"/>
    </location>
</feature>
<dbReference type="AlphaFoldDB" id="A0A813ECE6"/>
<organism evidence="2 4">
    <name type="scientific">Polarella glacialis</name>
    <name type="common">Dinoflagellate</name>
    <dbReference type="NCBI Taxonomy" id="89957"/>
    <lineage>
        <taxon>Eukaryota</taxon>
        <taxon>Sar</taxon>
        <taxon>Alveolata</taxon>
        <taxon>Dinophyceae</taxon>
        <taxon>Suessiales</taxon>
        <taxon>Suessiaceae</taxon>
        <taxon>Polarella</taxon>
    </lineage>
</organism>
<dbReference type="EMBL" id="CAJNNW010032773">
    <property type="protein sequence ID" value="CAE8715366.1"/>
    <property type="molecule type" value="Genomic_DNA"/>
</dbReference>
<keyword evidence="1" id="KW-0472">Membrane</keyword>
<keyword evidence="1" id="KW-1133">Transmembrane helix</keyword>
<evidence type="ECO:0000313" key="2">
    <source>
        <dbReference type="EMBL" id="CAE8596768.1"/>
    </source>
</evidence>
<comment type="caution">
    <text evidence="2">The sequence shown here is derived from an EMBL/GenBank/DDBJ whole genome shotgun (WGS) entry which is preliminary data.</text>
</comment>
<evidence type="ECO:0000313" key="3">
    <source>
        <dbReference type="EMBL" id="CAE8715366.1"/>
    </source>
</evidence>
<dbReference type="Proteomes" id="UP000654075">
    <property type="component" value="Unassembled WGS sequence"/>
</dbReference>
<keyword evidence="1" id="KW-0812">Transmembrane</keyword>
<evidence type="ECO:0000313" key="4">
    <source>
        <dbReference type="Proteomes" id="UP000654075"/>
    </source>
</evidence>
<gene>
    <name evidence="2" type="ORF">PGLA1383_LOCUS15228</name>
    <name evidence="3" type="ORF">PGLA2088_LOCUS38496</name>
</gene>
<proteinExistence type="predicted"/>
<name>A0A813ECE6_POLGL</name>